<keyword evidence="2 4" id="KW-1133">Transmembrane helix</keyword>
<evidence type="ECO:0000313" key="5">
    <source>
        <dbReference type="EMBL" id="CAD7655383.1"/>
    </source>
</evidence>
<dbReference type="InterPro" id="IPR036259">
    <property type="entry name" value="MFS_trans_sf"/>
</dbReference>
<sequence length="154" mass="17451">MFVVKRYKEPEIRTTESIDYNLEATKSVQLEPGALQILEPSRKTKIIIVALIALSLNSYSGFEMTYFQNSSTYYQYLPIRISAQKAADIYTLMTSTYTAGRLFAAYISSKLKPETMITYHSIILIISIAILHFGSSSEILIWIGNGLIDIYKNT</sequence>
<dbReference type="AlphaFoldDB" id="A0A7R9QSB8"/>
<feature type="transmembrane region" description="Helical" evidence="4">
    <location>
        <begin position="46"/>
        <end position="67"/>
    </location>
</feature>
<dbReference type="EMBL" id="OC924223">
    <property type="protein sequence ID" value="CAD7655383.1"/>
    <property type="molecule type" value="Genomic_DNA"/>
</dbReference>
<organism evidence="5">
    <name type="scientific">Oppiella nova</name>
    <dbReference type="NCBI Taxonomy" id="334625"/>
    <lineage>
        <taxon>Eukaryota</taxon>
        <taxon>Metazoa</taxon>
        <taxon>Ecdysozoa</taxon>
        <taxon>Arthropoda</taxon>
        <taxon>Chelicerata</taxon>
        <taxon>Arachnida</taxon>
        <taxon>Acari</taxon>
        <taxon>Acariformes</taxon>
        <taxon>Sarcoptiformes</taxon>
        <taxon>Oribatida</taxon>
        <taxon>Brachypylina</taxon>
        <taxon>Oppioidea</taxon>
        <taxon>Oppiidae</taxon>
        <taxon>Oppiella</taxon>
    </lineage>
</organism>
<gene>
    <name evidence="5" type="ORF">ONB1V03_LOCUS12026</name>
</gene>
<accession>A0A7R9QSB8</accession>
<dbReference type="Proteomes" id="UP000728032">
    <property type="component" value="Unassembled WGS sequence"/>
</dbReference>
<protein>
    <submittedName>
        <fullName evidence="5">Uncharacterized protein</fullName>
    </submittedName>
</protein>
<dbReference type="EMBL" id="CAJPVJ010009398">
    <property type="protein sequence ID" value="CAG2172570.1"/>
    <property type="molecule type" value="Genomic_DNA"/>
</dbReference>
<dbReference type="SUPFAM" id="SSF103473">
    <property type="entry name" value="MFS general substrate transporter"/>
    <property type="match status" value="1"/>
</dbReference>
<evidence type="ECO:0000256" key="2">
    <source>
        <dbReference type="ARBA" id="ARBA00022989"/>
    </source>
</evidence>
<keyword evidence="3 4" id="KW-0472">Membrane</keyword>
<dbReference type="PANTHER" id="PTHR23121">
    <property type="entry name" value="SODIUM-DEPENDENT GLUCOSE TRANSPORTER 1"/>
    <property type="match status" value="1"/>
</dbReference>
<evidence type="ECO:0000256" key="3">
    <source>
        <dbReference type="ARBA" id="ARBA00023136"/>
    </source>
</evidence>
<keyword evidence="1 4" id="KW-0812">Transmembrane</keyword>
<feature type="transmembrane region" description="Helical" evidence="4">
    <location>
        <begin position="119"/>
        <end position="143"/>
    </location>
</feature>
<evidence type="ECO:0000256" key="4">
    <source>
        <dbReference type="SAM" id="Phobius"/>
    </source>
</evidence>
<dbReference type="PANTHER" id="PTHR23121:SF9">
    <property type="entry name" value="SODIUM-DEPENDENT GLUCOSE TRANSPORTER 1"/>
    <property type="match status" value="1"/>
</dbReference>
<reference evidence="5" key="1">
    <citation type="submission" date="2020-11" db="EMBL/GenBank/DDBJ databases">
        <authorList>
            <person name="Tran Van P."/>
        </authorList>
    </citation>
    <scope>NUCLEOTIDE SEQUENCE</scope>
</reference>
<evidence type="ECO:0000313" key="6">
    <source>
        <dbReference type="Proteomes" id="UP000728032"/>
    </source>
</evidence>
<evidence type="ECO:0000256" key="1">
    <source>
        <dbReference type="ARBA" id="ARBA00022692"/>
    </source>
</evidence>
<proteinExistence type="predicted"/>
<name>A0A7R9QSB8_9ACAR</name>
<keyword evidence="6" id="KW-1185">Reference proteome</keyword>
<dbReference type="OrthoDB" id="6498765at2759"/>